<evidence type="ECO:0008006" key="3">
    <source>
        <dbReference type="Google" id="ProtNLM"/>
    </source>
</evidence>
<dbReference type="Pfam" id="PF04655">
    <property type="entry name" value="APH_6_hur"/>
    <property type="match status" value="1"/>
</dbReference>
<evidence type="ECO:0000313" key="2">
    <source>
        <dbReference type="Proteomes" id="UP000516373"/>
    </source>
</evidence>
<organism evidence="1 2">
    <name type="scientific">Streptomyces tuirus</name>
    <dbReference type="NCBI Taxonomy" id="68278"/>
    <lineage>
        <taxon>Bacteria</taxon>
        <taxon>Bacillati</taxon>
        <taxon>Actinomycetota</taxon>
        <taxon>Actinomycetes</taxon>
        <taxon>Kitasatosporales</taxon>
        <taxon>Streptomycetaceae</taxon>
        <taxon>Streptomyces</taxon>
    </lineage>
</organism>
<dbReference type="Proteomes" id="UP000516373">
    <property type="component" value="Chromosome"/>
</dbReference>
<dbReference type="RefSeq" id="WP_190902940.1">
    <property type="nucleotide sequence ID" value="NZ_AP023439.1"/>
</dbReference>
<evidence type="ECO:0000313" key="1">
    <source>
        <dbReference type="EMBL" id="BCL23474.1"/>
    </source>
</evidence>
<proteinExistence type="predicted"/>
<accession>A0A7G1NP25</accession>
<dbReference type="InterPro" id="IPR011009">
    <property type="entry name" value="Kinase-like_dom_sf"/>
</dbReference>
<dbReference type="GO" id="GO:0019748">
    <property type="term" value="P:secondary metabolic process"/>
    <property type="evidence" value="ECO:0007669"/>
    <property type="project" value="InterPro"/>
</dbReference>
<dbReference type="SUPFAM" id="SSF56112">
    <property type="entry name" value="Protein kinase-like (PK-like)"/>
    <property type="match status" value="1"/>
</dbReference>
<reference evidence="1 2" key="1">
    <citation type="journal article" date="2014" name="Int. J. Syst. Evol. Microbiol.">
        <title>Complete genome sequence of Corynebacterium casei LMG S-19264T (=DSM 44701T), isolated from a smear-ripened cheese.</title>
        <authorList>
            <consortium name="US DOE Joint Genome Institute (JGI-PGF)"/>
            <person name="Walter F."/>
            <person name="Albersmeier A."/>
            <person name="Kalinowski J."/>
            <person name="Ruckert C."/>
        </authorList>
    </citation>
    <scope>NUCLEOTIDE SEQUENCE [LARGE SCALE GENOMIC DNA]</scope>
    <source>
        <strain evidence="1 2">JCM 4255</strain>
    </source>
</reference>
<dbReference type="InterPro" id="IPR006748">
    <property type="entry name" value="NH2Glyco/OHUrea_AB-resist_kin"/>
</dbReference>
<dbReference type="Gene3D" id="1.10.510.10">
    <property type="entry name" value="Transferase(Phosphotransferase) domain 1"/>
    <property type="match status" value="1"/>
</dbReference>
<dbReference type="KEGG" id="stui:GCM10017668_53170"/>
<dbReference type="GO" id="GO:0016773">
    <property type="term" value="F:phosphotransferase activity, alcohol group as acceptor"/>
    <property type="evidence" value="ECO:0007669"/>
    <property type="project" value="InterPro"/>
</dbReference>
<dbReference type="EMBL" id="AP023439">
    <property type="protein sequence ID" value="BCL23474.1"/>
    <property type="molecule type" value="Genomic_DNA"/>
</dbReference>
<protein>
    <recommendedName>
        <fullName evidence="3">Phosphotransferase</fullName>
    </recommendedName>
</protein>
<name>A0A7G1NP25_9ACTN</name>
<gene>
    <name evidence="1" type="ORF">GCM10017668_53170</name>
</gene>
<dbReference type="AlphaFoldDB" id="A0A7G1NP25"/>
<sequence length="308" mass="34204">MVKRTLGEVSRDCRRRLITHYGTQVSGWLDTVPALLDQAAERWKLTLGGYHDAGHASVIATADTLDGRPLLLKAWADPARFHNEVTALSLWAGGPTADVVEVADDLAVAALEMISGQPGGGKRPPRELQTVAAALQGLHTFGRLRRRPRDLPLLATYLHQEIRPRIWRRLESADLGPRHDLAYAVLPELMTLEEDDGHATVLHTDLYRENVLFDWLGHPRFIDPLPMVGDAAFDWAFWTVYYDLGHGTDTRLATAARIARIPVPVLTPWCRALAVDGLLYYLETADPRAPRMADVLAWLSAPTPGTRP</sequence>